<sequence length="318" mass="36700">MAYCGDQYSNDRASRWTYAQKLRTPHVIEIRTAPKPAKTPDTRAQPAPTLLQVYSQVGRNENPRAILGLKPTSDERDVTVAFRKLALLLHPDKCVDEKKMVLHQALFIKIDAAKDAILDSKYKATVEDEPEETSTQPTRSAPRNPMPEEKQMPREKPKRGCPPGCCCGGQFNRSRWIDDDPQEAWNSMRSPAEEKEYFAALKLVVRAPNWIAPNGRVMKNAKRDALRLKTPIHPDYDWEAFLAIRKKVREHLAFTEEKKKETKRGVRESKRLNFWLDDDASYVKDEEKELNVEHEYILEEDEIPNFVTFNLGDWIPGL</sequence>
<evidence type="ECO:0000313" key="6">
    <source>
        <dbReference type="Proteomes" id="UP001302367"/>
    </source>
</evidence>
<dbReference type="Proteomes" id="UP000230605">
    <property type="component" value="Chromosome 3"/>
</dbReference>
<dbReference type="SMART" id="SM00271">
    <property type="entry name" value="DnaJ"/>
    <property type="match status" value="1"/>
</dbReference>
<feature type="compositionally biased region" description="Basic and acidic residues" evidence="1">
    <location>
        <begin position="146"/>
        <end position="155"/>
    </location>
</feature>
<dbReference type="SUPFAM" id="SSF46565">
    <property type="entry name" value="Chaperone J-domain"/>
    <property type="match status" value="1"/>
</dbReference>
<dbReference type="PANTHER" id="PTHR24074">
    <property type="entry name" value="CO-CHAPERONE PROTEIN DJLA"/>
    <property type="match status" value="1"/>
</dbReference>
<accession>A0A2G5I258</accession>
<name>A0A2G5I258_CERBT</name>
<evidence type="ECO:0000313" key="4">
    <source>
        <dbReference type="EMBL" id="WPB00392.1"/>
    </source>
</evidence>
<dbReference type="InterPro" id="IPR036869">
    <property type="entry name" value="J_dom_sf"/>
</dbReference>
<dbReference type="Pfam" id="PF00226">
    <property type="entry name" value="DnaJ"/>
    <property type="match status" value="1"/>
</dbReference>
<dbReference type="Gene3D" id="1.10.287.110">
    <property type="entry name" value="DnaJ domain"/>
    <property type="match status" value="1"/>
</dbReference>
<dbReference type="InterPro" id="IPR050817">
    <property type="entry name" value="DjlA_DnaK_co-chaperone"/>
</dbReference>
<dbReference type="AlphaFoldDB" id="A0A2G5I258"/>
<dbReference type="EMBL" id="CP134186">
    <property type="protein sequence ID" value="WPB00392.1"/>
    <property type="molecule type" value="Genomic_DNA"/>
</dbReference>
<dbReference type="OrthoDB" id="3645808at2759"/>
<dbReference type="CDD" id="cd06257">
    <property type="entry name" value="DnaJ"/>
    <property type="match status" value="1"/>
</dbReference>
<dbReference type="PROSITE" id="PS50076">
    <property type="entry name" value="DNAJ_2"/>
    <property type="match status" value="1"/>
</dbReference>
<gene>
    <name evidence="3" type="ORF">CB0940_03218</name>
    <name evidence="4" type="ORF">RHO25_005011</name>
</gene>
<evidence type="ECO:0000259" key="2">
    <source>
        <dbReference type="PROSITE" id="PS50076"/>
    </source>
</evidence>
<reference evidence="4 6" key="2">
    <citation type="submission" date="2023-09" db="EMBL/GenBank/DDBJ databases">
        <title>Complete-Gapless Cercospora beticola genome.</title>
        <authorList>
            <person name="Wyatt N.A."/>
            <person name="Spanner R.E."/>
            <person name="Bolton M.D."/>
        </authorList>
    </citation>
    <scope>NUCLEOTIDE SEQUENCE [LARGE SCALE GENOMIC DNA]</scope>
    <source>
        <strain evidence="4">Cb09-40</strain>
    </source>
</reference>
<organism evidence="3 5">
    <name type="scientific">Cercospora beticola</name>
    <name type="common">Sugarbeet leaf spot fungus</name>
    <dbReference type="NCBI Taxonomy" id="122368"/>
    <lineage>
        <taxon>Eukaryota</taxon>
        <taxon>Fungi</taxon>
        <taxon>Dikarya</taxon>
        <taxon>Ascomycota</taxon>
        <taxon>Pezizomycotina</taxon>
        <taxon>Dothideomycetes</taxon>
        <taxon>Dothideomycetidae</taxon>
        <taxon>Mycosphaerellales</taxon>
        <taxon>Mycosphaerellaceae</taxon>
        <taxon>Cercospora</taxon>
    </lineage>
</organism>
<dbReference type="InterPro" id="IPR001623">
    <property type="entry name" value="DnaJ_domain"/>
</dbReference>
<proteinExistence type="predicted"/>
<evidence type="ECO:0000256" key="1">
    <source>
        <dbReference type="SAM" id="MobiDB-lite"/>
    </source>
</evidence>
<protein>
    <recommendedName>
        <fullName evidence="2">J domain-containing protein</fullName>
    </recommendedName>
</protein>
<keyword evidence="6" id="KW-1185">Reference proteome</keyword>
<reference evidence="3 5" key="1">
    <citation type="submission" date="2015-10" db="EMBL/GenBank/DDBJ databases">
        <title>The cercosporin biosynthetic gene cluster was horizontally transferred to several fungal lineages and shown to be expanded in Cercospora beticola based on microsynteny with recipient genomes.</title>
        <authorList>
            <person name="De Jonge R."/>
            <person name="Ebert M.K."/>
            <person name="Suttle J.C."/>
            <person name="Jurick Ii W.M."/>
            <person name="Secor G.A."/>
            <person name="Thomma B.P."/>
            <person name="Van De Peer Y."/>
            <person name="Bolton M.D."/>
        </authorList>
    </citation>
    <scope>NUCLEOTIDE SEQUENCE [LARGE SCALE GENOMIC DNA]</scope>
    <source>
        <strain evidence="3 5">09-40</strain>
    </source>
</reference>
<dbReference type="EMBL" id="LKMD01000101">
    <property type="protein sequence ID" value="PIA98850.1"/>
    <property type="molecule type" value="Genomic_DNA"/>
</dbReference>
<evidence type="ECO:0000313" key="5">
    <source>
        <dbReference type="Proteomes" id="UP000230605"/>
    </source>
</evidence>
<feature type="region of interest" description="Disordered" evidence="1">
    <location>
        <begin position="124"/>
        <end position="160"/>
    </location>
</feature>
<evidence type="ECO:0000313" key="3">
    <source>
        <dbReference type="EMBL" id="PIA98850.1"/>
    </source>
</evidence>
<dbReference type="Proteomes" id="UP001302367">
    <property type="component" value="Chromosome 3"/>
</dbReference>
<feature type="domain" description="J" evidence="2">
    <location>
        <begin position="62"/>
        <end position="130"/>
    </location>
</feature>